<dbReference type="PANTHER" id="PTHR23342">
    <property type="entry name" value="N-ACETYLGLUTAMATE SYNTHASE"/>
    <property type="match status" value="1"/>
</dbReference>
<feature type="binding site" evidence="9">
    <location>
        <position position="86"/>
    </location>
    <ligand>
        <name>substrate</name>
    </ligand>
</feature>
<evidence type="ECO:0000256" key="2">
    <source>
        <dbReference type="ARBA" id="ARBA00022571"/>
    </source>
</evidence>
<evidence type="ECO:0000256" key="9">
    <source>
        <dbReference type="HAMAP-Rule" id="MF_00082"/>
    </source>
</evidence>
<feature type="site" description="Transition state stabilizer" evidence="9">
    <location>
        <position position="238"/>
    </location>
</feature>
<evidence type="ECO:0000256" key="6">
    <source>
        <dbReference type="ARBA" id="ARBA00022777"/>
    </source>
</evidence>
<dbReference type="PANTHER" id="PTHR23342:SF0">
    <property type="entry name" value="N-ACETYLGLUTAMATE SYNTHASE, MITOCHONDRIAL"/>
    <property type="match status" value="1"/>
</dbReference>
<keyword evidence="2 9" id="KW-0055">Arginine biosynthesis</keyword>
<gene>
    <name evidence="9" type="primary">argB</name>
    <name evidence="11" type="ORF">AUJ66_03450</name>
</gene>
<comment type="caution">
    <text evidence="11">The sequence shown here is derived from an EMBL/GenBank/DDBJ whole genome shotgun (WGS) entry which is preliminary data.</text>
</comment>
<sequence>MKRIIERAKIVIEALPYIRKFYGNTFVIKYGGAAMEKADLRESVAKDVILMKYVGMNPILIHGGGPEITLALEKLNKKTKFVQGLRMTDKQTMNVVEDVLVRKINKDIVNLINKYSGKAIGLSGKDASFIRVRRQTPDGIDIGFVGEVEKVNSRFLSALAKDFIPVIAPVGVDEKGIVYNVNADEVASNIASALKADKLIMLTDVRGVLDKKGNLISTIKLKDAKRTMSAVGKGMIPKLKGCINAVKQGVKKTHIIDGRIPHALLLEIFTDEGIGTQIT</sequence>
<evidence type="ECO:0000256" key="8">
    <source>
        <dbReference type="ARBA" id="ARBA00048141"/>
    </source>
</evidence>
<dbReference type="InterPro" id="IPR041727">
    <property type="entry name" value="NAGK-C"/>
</dbReference>
<dbReference type="GO" id="GO:0005524">
    <property type="term" value="F:ATP binding"/>
    <property type="evidence" value="ECO:0007669"/>
    <property type="project" value="UniProtKB-UniRule"/>
</dbReference>
<reference evidence="11 12" key="1">
    <citation type="journal article" date="2016" name="Environ. Microbiol.">
        <title>Genomic resolution of a cold subsurface aquifer community provides metabolic insights for novel microbes adapted to high CO concentrations.</title>
        <authorList>
            <person name="Probst A.J."/>
            <person name="Castelle C.J."/>
            <person name="Singh A."/>
            <person name="Brown C.T."/>
            <person name="Anantharaman K."/>
            <person name="Sharon I."/>
            <person name="Hug L.A."/>
            <person name="Burstein D."/>
            <person name="Emerson J.B."/>
            <person name="Thomas B.C."/>
            <person name="Banfield J.F."/>
        </authorList>
    </citation>
    <scope>NUCLEOTIDE SEQUENCE [LARGE SCALE GENOMIC DNA]</scope>
    <source>
        <strain evidence="11">CG1_02_38_46</strain>
    </source>
</reference>
<dbReference type="NCBIfam" id="TIGR00761">
    <property type="entry name" value="argB"/>
    <property type="match status" value="1"/>
</dbReference>
<dbReference type="SUPFAM" id="SSF53633">
    <property type="entry name" value="Carbamate kinase-like"/>
    <property type="match status" value="1"/>
</dbReference>
<dbReference type="Proteomes" id="UP000182278">
    <property type="component" value="Unassembled WGS sequence"/>
</dbReference>
<evidence type="ECO:0000256" key="1">
    <source>
        <dbReference type="ARBA" id="ARBA00004828"/>
    </source>
</evidence>
<evidence type="ECO:0000256" key="3">
    <source>
        <dbReference type="ARBA" id="ARBA00022605"/>
    </source>
</evidence>
<dbReference type="FunFam" id="3.40.1160.10:FF:000004">
    <property type="entry name" value="Acetylglutamate kinase"/>
    <property type="match status" value="1"/>
</dbReference>
<keyword evidence="9" id="KW-0963">Cytoplasm</keyword>
<proteinExistence type="inferred from homology"/>
<dbReference type="AlphaFoldDB" id="A0A1J4SDD4"/>
<dbReference type="Gene3D" id="3.40.1160.10">
    <property type="entry name" value="Acetylglutamate kinase-like"/>
    <property type="match status" value="1"/>
</dbReference>
<dbReference type="STRING" id="1817893.AUJ66_03450"/>
<evidence type="ECO:0000259" key="10">
    <source>
        <dbReference type="Pfam" id="PF00696"/>
    </source>
</evidence>
<dbReference type="InterPro" id="IPR001048">
    <property type="entry name" value="Asp/Glu/Uridylate_kinase"/>
</dbReference>
<dbReference type="GO" id="GO:0042450">
    <property type="term" value="P:L-arginine biosynthetic process via ornithine"/>
    <property type="evidence" value="ECO:0007669"/>
    <property type="project" value="UniProtKB-UniRule"/>
</dbReference>
<evidence type="ECO:0000256" key="4">
    <source>
        <dbReference type="ARBA" id="ARBA00022679"/>
    </source>
</evidence>
<dbReference type="InterPro" id="IPR037528">
    <property type="entry name" value="ArgB"/>
</dbReference>
<feature type="site" description="Transition state stabilizer" evidence="9">
    <location>
        <position position="29"/>
    </location>
</feature>
<feature type="binding site" evidence="9">
    <location>
        <position position="180"/>
    </location>
    <ligand>
        <name>substrate</name>
    </ligand>
</feature>
<organism evidence="11 12">
    <name type="scientific">Candidatus Desantisbacteria bacterium CG1_02_38_46</name>
    <dbReference type="NCBI Taxonomy" id="1817893"/>
    <lineage>
        <taxon>Bacteria</taxon>
        <taxon>Candidatus Desantisiibacteriota</taxon>
    </lineage>
</organism>
<keyword evidence="6 9" id="KW-0418">Kinase</keyword>
<feature type="domain" description="Aspartate/glutamate/uridylate kinase" evidence="10">
    <location>
        <begin position="24"/>
        <end position="257"/>
    </location>
</feature>
<name>A0A1J4SDD4_9BACT</name>
<dbReference type="EC" id="2.7.2.8" evidence="9"/>
<comment type="similarity">
    <text evidence="9">Belongs to the acetylglutamate kinase family. ArgB subfamily.</text>
</comment>
<protein>
    <recommendedName>
        <fullName evidence="9">Acetylglutamate kinase</fullName>
        <ecNumber evidence="9">2.7.2.8</ecNumber>
    </recommendedName>
    <alternativeName>
        <fullName evidence="9">N-acetyl-L-glutamate 5-phosphotransferase</fullName>
    </alternativeName>
    <alternativeName>
        <fullName evidence="9">NAG kinase</fullName>
        <shortName evidence="9">NAGK</shortName>
    </alternativeName>
</protein>
<dbReference type="Pfam" id="PF00696">
    <property type="entry name" value="AA_kinase"/>
    <property type="match status" value="1"/>
</dbReference>
<comment type="subcellular location">
    <subcellularLocation>
        <location evidence="9">Cytoplasm</location>
    </subcellularLocation>
</comment>
<feature type="binding site" evidence="9">
    <location>
        <begin position="64"/>
        <end position="65"/>
    </location>
    <ligand>
        <name>substrate</name>
    </ligand>
</feature>
<keyword evidence="7 9" id="KW-0067">ATP-binding</keyword>
<evidence type="ECO:0000256" key="7">
    <source>
        <dbReference type="ARBA" id="ARBA00022840"/>
    </source>
</evidence>
<dbReference type="GO" id="GO:0003991">
    <property type="term" value="F:acetylglutamate kinase activity"/>
    <property type="evidence" value="ECO:0007669"/>
    <property type="project" value="UniProtKB-UniRule"/>
</dbReference>
<evidence type="ECO:0000256" key="5">
    <source>
        <dbReference type="ARBA" id="ARBA00022741"/>
    </source>
</evidence>
<dbReference type="GO" id="GO:0005737">
    <property type="term" value="C:cytoplasm"/>
    <property type="evidence" value="ECO:0007669"/>
    <property type="project" value="UniProtKB-SubCell"/>
</dbReference>
<dbReference type="InterPro" id="IPR004662">
    <property type="entry name" value="AcgluKinase_fam"/>
</dbReference>
<keyword evidence="5 9" id="KW-0547">Nucleotide-binding</keyword>
<dbReference type="EMBL" id="MNUO01000049">
    <property type="protein sequence ID" value="OIN97419.1"/>
    <property type="molecule type" value="Genomic_DNA"/>
</dbReference>
<dbReference type="CDD" id="cd04250">
    <property type="entry name" value="AAK_NAGK-C"/>
    <property type="match status" value="1"/>
</dbReference>
<accession>A0A1J4SDD4</accession>
<dbReference type="InterPro" id="IPR036393">
    <property type="entry name" value="AceGlu_kinase-like_sf"/>
</dbReference>
<keyword evidence="3 9" id="KW-0028">Amino-acid biosynthesis</keyword>
<dbReference type="PIRSF" id="PIRSF000728">
    <property type="entry name" value="NAGK"/>
    <property type="match status" value="1"/>
</dbReference>
<dbReference type="HAMAP" id="MF_00082">
    <property type="entry name" value="ArgB"/>
    <property type="match status" value="1"/>
</dbReference>
<dbReference type="UniPathway" id="UPA00068">
    <property type="reaction ID" value="UER00107"/>
</dbReference>
<comment type="catalytic activity">
    <reaction evidence="8 9">
        <text>N-acetyl-L-glutamate + ATP = N-acetyl-L-glutamyl 5-phosphate + ADP</text>
        <dbReference type="Rhea" id="RHEA:14629"/>
        <dbReference type="ChEBI" id="CHEBI:30616"/>
        <dbReference type="ChEBI" id="CHEBI:44337"/>
        <dbReference type="ChEBI" id="CHEBI:57936"/>
        <dbReference type="ChEBI" id="CHEBI:456216"/>
        <dbReference type="EC" id="2.7.2.8"/>
    </reaction>
</comment>
<evidence type="ECO:0000313" key="11">
    <source>
        <dbReference type="EMBL" id="OIN97419.1"/>
    </source>
</evidence>
<evidence type="ECO:0000313" key="12">
    <source>
        <dbReference type="Proteomes" id="UP000182278"/>
    </source>
</evidence>
<comment type="pathway">
    <text evidence="1 9">Amino-acid biosynthesis; L-arginine biosynthesis; N(2)-acetyl-L-ornithine from L-glutamate: step 2/4.</text>
</comment>
<keyword evidence="4 9" id="KW-0808">Transferase</keyword>
<comment type="function">
    <text evidence="9">Catalyzes the ATP-dependent phosphorylation of N-acetyl-L-glutamate.</text>
</comment>